<evidence type="ECO:0000313" key="5">
    <source>
        <dbReference type="RefSeq" id="XP_026656462.2"/>
    </source>
</evidence>
<keyword evidence="2" id="KW-1185">Reference proteome</keyword>
<sequence>MPSGAKKRKAAKRKKEKQEKGKEKEEERGSIPLPSPPPQPQPQGSGLVDWMPHDDGRRSESGEFETPSGTPFATPLSQANHPLAEEAGEETPGSQRVAVHSSVESSGNGNGEADELPYRPDELANDDATELEVETVAPAEDEVAAAPPYDVSVEIVRRSEKGEPREAESAEGTEMEKPAEESVIAVEQSVLTREEAEQEKEALAEILKEAPVAISLQCELKAAPLPAKDEIKEQLSSYEREVKVVPLPSEDEVKEEASYEREVKVVPLPDEDDQKNRPSYECEVKIVPQPDENEVKEQPSHEHDADANVGPLPDKDEVKERKVAALPDEHKVKEQPSHEREVKVVPLLDEDVTGTQFCVSGEASQGSRRAETVPSAEVAPHAPTVMHRARWWNCCGLLDVLVGSER</sequence>
<feature type="region of interest" description="Disordered" evidence="1">
    <location>
        <begin position="1"/>
        <end position="197"/>
    </location>
</feature>
<feature type="region of interest" description="Disordered" evidence="1">
    <location>
        <begin position="249"/>
        <end position="317"/>
    </location>
</feature>
<evidence type="ECO:0000313" key="6">
    <source>
        <dbReference type="RefSeq" id="XP_038981755.1"/>
    </source>
</evidence>
<dbReference type="RefSeq" id="XP_038981755.1">
    <property type="nucleotide sequence ID" value="XM_039125827.1"/>
</dbReference>
<dbReference type="RefSeq" id="XP_026656462.2">
    <property type="nucleotide sequence ID" value="XM_026800661.2"/>
</dbReference>
<evidence type="ECO:0000313" key="2">
    <source>
        <dbReference type="Proteomes" id="UP000228380"/>
    </source>
</evidence>
<dbReference type="GeneID" id="103695816"/>
<dbReference type="Proteomes" id="UP000228380">
    <property type="component" value="Chromosome 4"/>
</dbReference>
<feature type="compositionally biased region" description="Basic residues" evidence="1">
    <location>
        <begin position="1"/>
        <end position="15"/>
    </location>
</feature>
<evidence type="ECO:0000313" key="4">
    <source>
        <dbReference type="RefSeq" id="XP_026656461.2"/>
    </source>
</evidence>
<feature type="compositionally biased region" description="Basic and acidic residues" evidence="1">
    <location>
        <begin position="293"/>
        <end position="306"/>
    </location>
</feature>
<feature type="compositionally biased region" description="Basic and acidic residues" evidence="1">
    <location>
        <begin position="255"/>
        <end position="264"/>
    </location>
</feature>
<dbReference type="RefSeq" id="XP_026656461.2">
    <property type="nucleotide sequence ID" value="XM_026800660.2"/>
</dbReference>
<feature type="compositionally biased region" description="Basic and acidic residues" evidence="1">
    <location>
        <begin position="16"/>
        <end position="29"/>
    </location>
</feature>
<protein>
    <submittedName>
        <fullName evidence="3 4">Uncharacterized protein PF11_0207</fullName>
    </submittedName>
</protein>
<dbReference type="PANTHER" id="PTHR37187">
    <property type="entry name" value="EXPRESSED PROTEIN"/>
    <property type="match status" value="1"/>
</dbReference>
<evidence type="ECO:0000313" key="3">
    <source>
        <dbReference type="RefSeq" id="XP_026656460.2"/>
    </source>
</evidence>
<name>A0A8B8IZC9_PHODC</name>
<feature type="compositionally biased region" description="Acidic residues" evidence="1">
    <location>
        <begin position="123"/>
        <end position="143"/>
    </location>
</feature>
<feature type="compositionally biased region" description="Basic and acidic residues" evidence="1">
    <location>
        <begin position="155"/>
        <end position="180"/>
    </location>
</feature>
<organism evidence="2 5">
    <name type="scientific">Phoenix dactylifera</name>
    <name type="common">Date palm</name>
    <dbReference type="NCBI Taxonomy" id="42345"/>
    <lineage>
        <taxon>Eukaryota</taxon>
        <taxon>Viridiplantae</taxon>
        <taxon>Streptophyta</taxon>
        <taxon>Embryophyta</taxon>
        <taxon>Tracheophyta</taxon>
        <taxon>Spermatophyta</taxon>
        <taxon>Magnoliopsida</taxon>
        <taxon>Liliopsida</taxon>
        <taxon>Arecaceae</taxon>
        <taxon>Coryphoideae</taxon>
        <taxon>Phoeniceae</taxon>
        <taxon>Phoenix</taxon>
    </lineage>
</organism>
<dbReference type="KEGG" id="pda:103695816"/>
<gene>
    <name evidence="3 4 5 6" type="primary">LOC103695816</name>
</gene>
<evidence type="ECO:0000256" key="1">
    <source>
        <dbReference type="SAM" id="MobiDB-lite"/>
    </source>
</evidence>
<dbReference type="OrthoDB" id="686628at2759"/>
<reference evidence="2" key="1">
    <citation type="journal article" date="2019" name="Nat. Commun.">
        <title>Genome-wide association mapping of date palm fruit traits.</title>
        <authorList>
            <person name="Hazzouri K.M."/>
            <person name="Gros-Balthazard M."/>
            <person name="Flowers J.M."/>
            <person name="Copetti D."/>
            <person name="Lemansour A."/>
            <person name="Lebrun M."/>
            <person name="Masmoudi K."/>
            <person name="Ferrand S."/>
            <person name="Dhar M.I."/>
            <person name="Fresquez Z.A."/>
            <person name="Rosas U."/>
            <person name="Zhang J."/>
            <person name="Talag J."/>
            <person name="Lee S."/>
            <person name="Kudrna D."/>
            <person name="Powell R.F."/>
            <person name="Leitch I.J."/>
            <person name="Krueger R.R."/>
            <person name="Wing R.A."/>
            <person name="Amiri K.M.A."/>
            <person name="Purugganan M.D."/>
        </authorList>
    </citation>
    <scope>NUCLEOTIDE SEQUENCE [LARGE SCALE GENOMIC DNA]</scope>
    <source>
        <strain evidence="2">cv. Khalas</strain>
    </source>
</reference>
<dbReference type="RefSeq" id="XP_026656460.2">
    <property type="nucleotide sequence ID" value="XM_026800659.2"/>
</dbReference>
<feature type="compositionally biased region" description="Basic and acidic residues" evidence="1">
    <location>
        <begin position="274"/>
        <end position="284"/>
    </location>
</feature>
<accession>A0A8B8IZC9</accession>
<dbReference type="AlphaFoldDB" id="A0A8B8IZC9"/>
<dbReference type="PANTHER" id="PTHR37187:SF7">
    <property type="entry name" value="EXPRESSED PROTEIN"/>
    <property type="match status" value="1"/>
</dbReference>
<feature type="compositionally biased region" description="Polar residues" evidence="1">
    <location>
        <begin position="67"/>
        <end position="80"/>
    </location>
</feature>
<reference evidence="3 4" key="2">
    <citation type="submission" date="2025-04" db="UniProtKB">
        <authorList>
            <consortium name="RefSeq"/>
        </authorList>
    </citation>
    <scope>IDENTIFICATION</scope>
    <source>
        <tissue evidence="3 4">Young leaves</tissue>
    </source>
</reference>
<proteinExistence type="predicted"/>
<feature type="compositionally biased region" description="Basic and acidic residues" evidence="1">
    <location>
        <begin position="51"/>
        <end position="61"/>
    </location>
</feature>